<evidence type="ECO:0000313" key="3">
    <source>
        <dbReference type="Proteomes" id="UP000038040"/>
    </source>
</evidence>
<evidence type="ECO:0000313" key="4">
    <source>
        <dbReference type="Proteomes" id="UP000274756"/>
    </source>
</evidence>
<dbReference type="STRING" id="318479.A0A0N4UG65"/>
<accession>A0A0N4UG65</accession>
<gene>
    <name evidence="2" type="ORF">DME_LOCUS9577</name>
</gene>
<feature type="signal peptide" evidence="1">
    <location>
        <begin position="1"/>
        <end position="19"/>
    </location>
</feature>
<dbReference type="Proteomes" id="UP000274756">
    <property type="component" value="Unassembled WGS sequence"/>
</dbReference>
<evidence type="ECO:0000256" key="1">
    <source>
        <dbReference type="SAM" id="SignalP"/>
    </source>
</evidence>
<evidence type="ECO:0000313" key="2">
    <source>
        <dbReference type="EMBL" id="VDN59604.1"/>
    </source>
</evidence>
<feature type="chain" id="PRO_5041041666" evidence="1">
    <location>
        <begin position="20"/>
        <end position="163"/>
    </location>
</feature>
<dbReference type="Proteomes" id="UP000038040">
    <property type="component" value="Unplaced"/>
</dbReference>
<keyword evidence="1" id="KW-0732">Signal</keyword>
<evidence type="ECO:0000313" key="5">
    <source>
        <dbReference type="WBParaSite" id="DME_0000646601-mRNA-1"/>
    </source>
</evidence>
<name>A0A0N4UG65_DRAME</name>
<organism evidence="3 5">
    <name type="scientific">Dracunculus medinensis</name>
    <name type="common">Guinea worm</name>
    <dbReference type="NCBI Taxonomy" id="318479"/>
    <lineage>
        <taxon>Eukaryota</taxon>
        <taxon>Metazoa</taxon>
        <taxon>Ecdysozoa</taxon>
        <taxon>Nematoda</taxon>
        <taxon>Chromadorea</taxon>
        <taxon>Rhabditida</taxon>
        <taxon>Spirurina</taxon>
        <taxon>Dracunculoidea</taxon>
        <taxon>Dracunculidae</taxon>
        <taxon>Dracunculus</taxon>
    </lineage>
</organism>
<protein>
    <submittedName>
        <fullName evidence="5">Secreted protein</fullName>
    </submittedName>
</protein>
<keyword evidence="4" id="KW-1185">Reference proteome</keyword>
<sequence length="163" mass="18555">MLLLVVFFFVLNALRLVHAVSGTSLTTLLNQLDDTSKCNSQIISSSLHIILQQYLQREKPNLLLLAKIITQSSRPYSVQLPKNANFVNKSPVTMNSTEPLYILQLYCNQHRQQRHTAAIWHPILIYPLETHNSFLVIKLPNIDLYACTSSNCTNSKVIINFCD</sequence>
<dbReference type="WBParaSite" id="DME_0000646601-mRNA-1">
    <property type="protein sequence ID" value="DME_0000646601-mRNA-1"/>
    <property type="gene ID" value="DME_0000646601"/>
</dbReference>
<proteinExistence type="predicted"/>
<dbReference type="OrthoDB" id="5823771at2759"/>
<reference evidence="2 4" key="2">
    <citation type="submission" date="2018-11" db="EMBL/GenBank/DDBJ databases">
        <authorList>
            <consortium name="Pathogen Informatics"/>
        </authorList>
    </citation>
    <scope>NUCLEOTIDE SEQUENCE [LARGE SCALE GENOMIC DNA]</scope>
</reference>
<dbReference type="AlphaFoldDB" id="A0A0N4UG65"/>
<dbReference type="EMBL" id="UYYG01001185">
    <property type="protein sequence ID" value="VDN59604.1"/>
    <property type="molecule type" value="Genomic_DNA"/>
</dbReference>
<reference evidence="5" key="1">
    <citation type="submission" date="2017-02" db="UniProtKB">
        <authorList>
            <consortium name="WormBaseParasite"/>
        </authorList>
    </citation>
    <scope>IDENTIFICATION</scope>
</reference>